<accession>A0A2T3IU62</accession>
<protein>
    <submittedName>
        <fullName evidence="1">Uncharacterized protein</fullName>
    </submittedName>
</protein>
<sequence>MQVSPNEQVYDIMIEVGISVPPVISYEDVKYGFIVTSHDYKTTTCNNNDDKNNNALRYGLERKHLVNYSPLSRTASDNATSINFGESAWAVAPDHAC</sequence>
<name>A0A2T3IU62_9GAMM</name>
<evidence type="ECO:0000313" key="2">
    <source>
        <dbReference type="Proteomes" id="UP000241222"/>
    </source>
</evidence>
<evidence type="ECO:0000313" key="1">
    <source>
        <dbReference type="EMBL" id="PSU31905.1"/>
    </source>
</evidence>
<gene>
    <name evidence="1" type="ORF">C9I99_20610</name>
</gene>
<proteinExistence type="predicted"/>
<organism evidence="1 2">
    <name type="scientific">Photobacterium lutimaris</name>
    <dbReference type="NCBI Taxonomy" id="388278"/>
    <lineage>
        <taxon>Bacteria</taxon>
        <taxon>Pseudomonadati</taxon>
        <taxon>Pseudomonadota</taxon>
        <taxon>Gammaproteobacteria</taxon>
        <taxon>Vibrionales</taxon>
        <taxon>Vibrionaceae</taxon>
        <taxon>Photobacterium</taxon>
    </lineage>
</organism>
<reference evidence="1 2" key="1">
    <citation type="submission" date="2018-03" db="EMBL/GenBank/DDBJ databases">
        <title>Whole genome sequencing of Histamine producing bacteria.</title>
        <authorList>
            <person name="Butler K."/>
        </authorList>
    </citation>
    <scope>NUCLEOTIDE SEQUENCE [LARGE SCALE GENOMIC DNA]</scope>
    <source>
        <strain evidence="1 2">JCM 13586</strain>
    </source>
</reference>
<dbReference type="RefSeq" id="WP_107350718.1">
    <property type="nucleotide sequence ID" value="NZ_SNZO01000011.1"/>
</dbReference>
<dbReference type="AlphaFoldDB" id="A0A2T3IU62"/>
<dbReference type="EMBL" id="PYMH01000012">
    <property type="protein sequence ID" value="PSU31905.1"/>
    <property type="molecule type" value="Genomic_DNA"/>
</dbReference>
<comment type="caution">
    <text evidence="1">The sequence shown here is derived from an EMBL/GenBank/DDBJ whole genome shotgun (WGS) entry which is preliminary data.</text>
</comment>
<dbReference type="Proteomes" id="UP000241222">
    <property type="component" value="Unassembled WGS sequence"/>
</dbReference>
<keyword evidence="2" id="KW-1185">Reference proteome</keyword>